<dbReference type="RefSeq" id="WP_390298535.1">
    <property type="nucleotide sequence ID" value="NZ_JBHULI010000003.1"/>
</dbReference>
<protein>
    <submittedName>
        <fullName evidence="3">Anti-phage ZorAB system protein ZorA</fullName>
    </submittedName>
</protein>
<proteinExistence type="predicted"/>
<sequence>MKADKEEEQKQIDNLVEALSEATLENISDKHFLISEVIYKKYEGYPLAKHWKEFEESLVFNDDQIENTLDAGHFFNVKSLCPNTFENEIYKWVPSALIGVGVLFTFIGLLSGIWNLDVSSEDIDTLRTGVQGVINGAFIAFLSSILGIMLSLIFAYKEKAFKTDLRKSVTRLQNLVDFKYPRTNPEKSLVQIRDHSKSTEEHIGALSEKLGSKLQEVVRDISDDLKQGIQESLENSISPYMEQIANKAMNSSETAFSTLVDEFLEKVGDAGAEQQELIRQVNQEMQDALIEFREKFTDQVSGLKDSIQNLNESYHFIEENLITEFEGAINNLEEVIKDQQEIKDISKTQFNEQLKFVQETRDSLGNYLNNIKKVHDQLVQIIQSFNVATDNLEVTNSNNEMVNSMIAEASQQLRKPFSELNNEYEKMRGEVENNLNQISAELNKTMDSYFSKVEQQTNERMNEWNQQTYEFTKGMVDVTRQFNYVIEELNKNGSKEVE</sequence>
<keyword evidence="2" id="KW-0812">Transmembrane</keyword>
<keyword evidence="2" id="KW-1133">Transmembrane helix</keyword>
<keyword evidence="4" id="KW-1185">Reference proteome</keyword>
<keyword evidence="2" id="KW-0472">Membrane</keyword>
<feature type="coiled-coil region" evidence="1">
    <location>
        <begin position="293"/>
        <end position="349"/>
    </location>
</feature>
<dbReference type="NCBIfam" id="NF033915">
    <property type="entry name" value="antiphage_ZorA_2"/>
    <property type="match status" value="1"/>
</dbReference>
<dbReference type="EMBL" id="JBHULI010000003">
    <property type="protein sequence ID" value="MFD2531453.1"/>
    <property type="molecule type" value="Genomic_DNA"/>
</dbReference>
<organism evidence="3 4">
    <name type="scientific">Gracilimonas halophila</name>
    <dbReference type="NCBI Taxonomy" id="1834464"/>
    <lineage>
        <taxon>Bacteria</taxon>
        <taxon>Pseudomonadati</taxon>
        <taxon>Balneolota</taxon>
        <taxon>Balneolia</taxon>
        <taxon>Balneolales</taxon>
        <taxon>Balneolaceae</taxon>
        <taxon>Gracilimonas</taxon>
    </lineage>
</organism>
<dbReference type="Proteomes" id="UP001597460">
    <property type="component" value="Unassembled WGS sequence"/>
</dbReference>
<comment type="caution">
    <text evidence="3">The sequence shown here is derived from an EMBL/GenBank/DDBJ whole genome shotgun (WGS) entry which is preliminary data.</text>
</comment>
<dbReference type="Gene3D" id="1.20.5.1230">
    <property type="entry name" value="Apolipoprotein A-I"/>
    <property type="match status" value="1"/>
</dbReference>
<gene>
    <name evidence="3" type="primary">zorA</name>
    <name evidence="3" type="ORF">ACFSVN_03230</name>
</gene>
<evidence type="ECO:0000313" key="3">
    <source>
        <dbReference type="EMBL" id="MFD2531453.1"/>
    </source>
</evidence>
<reference evidence="4" key="1">
    <citation type="journal article" date="2019" name="Int. J. Syst. Evol. Microbiol.">
        <title>The Global Catalogue of Microorganisms (GCM) 10K type strain sequencing project: providing services to taxonomists for standard genome sequencing and annotation.</title>
        <authorList>
            <consortium name="The Broad Institute Genomics Platform"/>
            <consortium name="The Broad Institute Genome Sequencing Center for Infectious Disease"/>
            <person name="Wu L."/>
            <person name="Ma J."/>
        </authorList>
    </citation>
    <scope>NUCLEOTIDE SEQUENCE [LARGE SCALE GENOMIC DNA]</scope>
    <source>
        <strain evidence="4">KCTC 52042</strain>
    </source>
</reference>
<keyword evidence="1" id="KW-0175">Coiled coil</keyword>
<feature type="transmembrane region" description="Helical" evidence="2">
    <location>
        <begin position="92"/>
        <end position="114"/>
    </location>
</feature>
<name>A0ABW5JFF8_9BACT</name>
<feature type="transmembrane region" description="Helical" evidence="2">
    <location>
        <begin position="134"/>
        <end position="156"/>
    </location>
</feature>
<evidence type="ECO:0000313" key="4">
    <source>
        <dbReference type="Proteomes" id="UP001597460"/>
    </source>
</evidence>
<evidence type="ECO:0000256" key="2">
    <source>
        <dbReference type="SAM" id="Phobius"/>
    </source>
</evidence>
<evidence type="ECO:0000256" key="1">
    <source>
        <dbReference type="SAM" id="Coils"/>
    </source>
</evidence>
<accession>A0ABW5JFF8</accession>